<accession>A0ABS1L192</accession>
<dbReference type="EMBL" id="JAERRB010000016">
    <property type="protein sequence ID" value="MBL0745465.1"/>
    <property type="molecule type" value="Genomic_DNA"/>
</dbReference>
<name>A0ABS1L192_9BACT</name>
<dbReference type="SUPFAM" id="SSF52833">
    <property type="entry name" value="Thioredoxin-like"/>
    <property type="match status" value="1"/>
</dbReference>
<protein>
    <submittedName>
        <fullName evidence="1">Uncharacterized protein</fullName>
    </submittedName>
</protein>
<reference evidence="1 2" key="1">
    <citation type="submission" date="2021-01" db="EMBL/GenBank/DDBJ databases">
        <title>Chryseolinea sp. Jin1 Genome sequencing and assembly.</title>
        <authorList>
            <person name="Kim I."/>
        </authorList>
    </citation>
    <scope>NUCLEOTIDE SEQUENCE [LARGE SCALE GENOMIC DNA]</scope>
    <source>
        <strain evidence="1 2">Jin1</strain>
    </source>
</reference>
<gene>
    <name evidence="1" type="ORF">JI741_29810</name>
</gene>
<organism evidence="1 2">
    <name type="scientific">Chryseolinea lacunae</name>
    <dbReference type="NCBI Taxonomy" id="2801331"/>
    <lineage>
        <taxon>Bacteria</taxon>
        <taxon>Pseudomonadati</taxon>
        <taxon>Bacteroidota</taxon>
        <taxon>Cytophagia</taxon>
        <taxon>Cytophagales</taxon>
        <taxon>Fulvivirgaceae</taxon>
        <taxon>Chryseolinea</taxon>
    </lineage>
</organism>
<dbReference type="RefSeq" id="WP_202015904.1">
    <property type="nucleotide sequence ID" value="NZ_JAERRB010000016.1"/>
</dbReference>
<keyword evidence="2" id="KW-1185">Reference proteome</keyword>
<dbReference type="Proteomes" id="UP000613030">
    <property type="component" value="Unassembled WGS sequence"/>
</dbReference>
<evidence type="ECO:0000313" key="2">
    <source>
        <dbReference type="Proteomes" id="UP000613030"/>
    </source>
</evidence>
<proteinExistence type="predicted"/>
<sequence length="348" mass="39898">MKGKGVFEFGGVTLEFQDTTNLFDYPIDYPDSLSKILGTKCPVDFESERDYIDLISGQLPSGDFVVIVDQNNNHSFRDDTPFTLQPIDWFSSRNSIPITFLVSDDADTVQRHSWIRIGLWKGAIIYGRDEHLSASFSIDDKHFDVGIIDQRNGSFTYGLEPQIALLTTERGKVDSIEVRDLIKMKEYLKLNGVYYKFDSISNAGNYVRLIKEKNFENKIGIQIGMLAPEFKFKSTSGNTMSTSLLHDKPLIIANSCGCGGDTKSSQAYVEIRETYQDDAYVLRLDSFSKNPSDEWTINMEDGYNKDSYYKFRQEYCSRICYIIGQNQRILDKFQITDWKKTLPKLLDN</sequence>
<evidence type="ECO:0000313" key="1">
    <source>
        <dbReference type="EMBL" id="MBL0745465.1"/>
    </source>
</evidence>
<comment type="caution">
    <text evidence="1">The sequence shown here is derived from an EMBL/GenBank/DDBJ whole genome shotgun (WGS) entry which is preliminary data.</text>
</comment>
<dbReference type="InterPro" id="IPR036249">
    <property type="entry name" value="Thioredoxin-like_sf"/>
</dbReference>